<dbReference type="KEGG" id="cpi:Cpin_3830"/>
<proteinExistence type="predicted"/>
<sequence length="85" mass="9970">MKASEARQLVTKASQELEASDQVQYQAIMSDIEKEIKKNLAYEMWHYKTISPSLDRRLKADGYSVTNHSDQRDGTMYKISWKREL</sequence>
<protein>
    <submittedName>
        <fullName evidence="1">Uncharacterized protein</fullName>
    </submittedName>
</protein>
<reference evidence="1 2" key="2">
    <citation type="journal article" date="2010" name="Stand. Genomic Sci.">
        <title>Complete genome sequence of Chitinophaga pinensis type strain (UQM 2034).</title>
        <authorList>
            <person name="Glavina Del Rio T."/>
            <person name="Abt B."/>
            <person name="Spring S."/>
            <person name="Lapidus A."/>
            <person name="Nolan M."/>
            <person name="Tice H."/>
            <person name="Copeland A."/>
            <person name="Cheng J.F."/>
            <person name="Chen F."/>
            <person name="Bruce D."/>
            <person name="Goodwin L."/>
            <person name="Pitluck S."/>
            <person name="Ivanova N."/>
            <person name="Mavromatis K."/>
            <person name="Mikhailova N."/>
            <person name="Pati A."/>
            <person name="Chen A."/>
            <person name="Palaniappan K."/>
            <person name="Land M."/>
            <person name="Hauser L."/>
            <person name="Chang Y.J."/>
            <person name="Jeffries C.D."/>
            <person name="Chain P."/>
            <person name="Saunders E."/>
            <person name="Detter J.C."/>
            <person name="Brettin T."/>
            <person name="Rohde M."/>
            <person name="Goker M."/>
            <person name="Bristow J."/>
            <person name="Eisen J.A."/>
            <person name="Markowitz V."/>
            <person name="Hugenholtz P."/>
            <person name="Kyrpides N.C."/>
            <person name="Klenk H.P."/>
            <person name="Lucas S."/>
        </authorList>
    </citation>
    <scope>NUCLEOTIDE SEQUENCE [LARGE SCALE GENOMIC DNA]</scope>
    <source>
        <strain evidence="2">ATCC 43595 / DSM 2588 / LMG 13176 / NBRC 15968 / NCIMB 11800 / UQM 2034</strain>
    </source>
</reference>
<name>A0A979G635_CHIPD</name>
<gene>
    <name evidence="1" type="ordered locus">Cpin_3830</name>
</gene>
<organism evidence="1 2">
    <name type="scientific">Chitinophaga pinensis (strain ATCC 43595 / DSM 2588 / LMG 13176 / NBRC 15968 / NCIMB 11800 / UQM 2034)</name>
    <dbReference type="NCBI Taxonomy" id="485918"/>
    <lineage>
        <taxon>Bacteria</taxon>
        <taxon>Pseudomonadati</taxon>
        <taxon>Bacteroidota</taxon>
        <taxon>Chitinophagia</taxon>
        <taxon>Chitinophagales</taxon>
        <taxon>Chitinophagaceae</taxon>
        <taxon>Chitinophaga</taxon>
    </lineage>
</organism>
<accession>A0A979G635</accession>
<dbReference type="Proteomes" id="UP000002215">
    <property type="component" value="Chromosome"/>
</dbReference>
<evidence type="ECO:0000313" key="1">
    <source>
        <dbReference type="EMBL" id="ACU61292.1"/>
    </source>
</evidence>
<dbReference type="AlphaFoldDB" id="A0A979G635"/>
<dbReference type="RefSeq" id="WP_012791465.1">
    <property type="nucleotide sequence ID" value="NC_013132.1"/>
</dbReference>
<reference evidence="2" key="1">
    <citation type="submission" date="2009-08" db="EMBL/GenBank/DDBJ databases">
        <title>The complete genome of Chitinophaga pinensis DSM 2588.</title>
        <authorList>
            <consortium name="US DOE Joint Genome Institute (JGI-PGF)"/>
            <person name="Lucas S."/>
            <person name="Copeland A."/>
            <person name="Lapidus A."/>
            <person name="Glavina del Rio T."/>
            <person name="Dalin E."/>
            <person name="Tice H."/>
            <person name="Bruce D."/>
            <person name="Goodwin L."/>
            <person name="Pitluck S."/>
            <person name="Kyrpides N."/>
            <person name="Mavromatis K."/>
            <person name="Ivanova N."/>
            <person name="Mikhailova N."/>
            <person name="Sims D."/>
            <person name="Meinche L."/>
            <person name="Brettin T."/>
            <person name="Detter J.C."/>
            <person name="Han C."/>
            <person name="Larimer F."/>
            <person name="Land M."/>
            <person name="Hauser L."/>
            <person name="Markowitz V."/>
            <person name="Cheng J.-F."/>
            <person name="Hugenholtz P."/>
            <person name="Woyke T."/>
            <person name="Wu D."/>
            <person name="Spring S."/>
            <person name="Klenk H.-P."/>
            <person name="Eisen J.A."/>
        </authorList>
    </citation>
    <scope>NUCLEOTIDE SEQUENCE [LARGE SCALE GENOMIC DNA]</scope>
    <source>
        <strain evidence="2">ATCC 43595 / DSM 2588 / LMG 13176 / NBRC 15968 / NCIMB 11800 / UQM 2034</strain>
    </source>
</reference>
<evidence type="ECO:0000313" key="2">
    <source>
        <dbReference type="Proteomes" id="UP000002215"/>
    </source>
</evidence>
<dbReference type="EMBL" id="CP001699">
    <property type="protein sequence ID" value="ACU61292.1"/>
    <property type="molecule type" value="Genomic_DNA"/>
</dbReference>